<comment type="caution">
    <text evidence="15">The sequence shown here is derived from an EMBL/GenBank/DDBJ whole genome shotgun (WGS) entry which is preliminary data.</text>
</comment>
<dbReference type="Gene3D" id="3.50.50.60">
    <property type="entry name" value="FAD/NAD(P)-binding domain"/>
    <property type="match status" value="1"/>
</dbReference>
<evidence type="ECO:0000256" key="7">
    <source>
        <dbReference type="ARBA" id="ARBA00022827"/>
    </source>
</evidence>
<dbReference type="SUPFAM" id="SSF56425">
    <property type="entry name" value="Succinate dehydrogenase/fumarate reductase flavoprotein, catalytic domain"/>
    <property type="match status" value="1"/>
</dbReference>
<dbReference type="InterPro" id="IPR003953">
    <property type="entry name" value="FAD-dep_OxRdtase_2_FAD-bd"/>
</dbReference>
<comment type="cofactor">
    <cofactor evidence="1 12">
        <name>FAD</name>
        <dbReference type="ChEBI" id="CHEBI:57692"/>
    </cofactor>
</comment>
<dbReference type="PATRIC" id="fig|1703771.3.peg.173"/>
<evidence type="ECO:0000256" key="11">
    <source>
        <dbReference type="PIRSR" id="PIRSR000171-1"/>
    </source>
</evidence>
<dbReference type="InterPro" id="IPR036188">
    <property type="entry name" value="FAD/NAD-bd_sf"/>
</dbReference>
<dbReference type="FunFam" id="1.20.58.100:FF:000002">
    <property type="entry name" value="L-aspartate oxidase"/>
    <property type="match status" value="1"/>
</dbReference>
<comment type="catalytic activity">
    <reaction evidence="9">
        <text>L-aspartate + O2 = iminosuccinate + H2O2</text>
        <dbReference type="Rhea" id="RHEA:25876"/>
        <dbReference type="ChEBI" id="CHEBI:15379"/>
        <dbReference type="ChEBI" id="CHEBI:16240"/>
        <dbReference type="ChEBI" id="CHEBI:29991"/>
        <dbReference type="ChEBI" id="CHEBI:77875"/>
        <dbReference type="EC" id="1.4.3.16"/>
    </reaction>
    <physiologicalReaction direction="left-to-right" evidence="9">
        <dbReference type="Rhea" id="RHEA:25877"/>
    </physiologicalReaction>
</comment>
<dbReference type="InterPro" id="IPR005288">
    <property type="entry name" value="NadB"/>
</dbReference>
<protein>
    <recommendedName>
        <fullName evidence="4 10">L-aspartate oxidase</fullName>
        <ecNumber evidence="4 10">1.4.3.16</ecNumber>
    </recommendedName>
</protein>
<dbReference type="EMBL" id="LIZT01000012">
    <property type="protein sequence ID" value="KPJ50810.1"/>
    <property type="molecule type" value="Genomic_DNA"/>
</dbReference>
<evidence type="ECO:0000256" key="1">
    <source>
        <dbReference type="ARBA" id="ARBA00001974"/>
    </source>
</evidence>
<dbReference type="InterPro" id="IPR015939">
    <property type="entry name" value="Fum_Rdtase/Succ_DH_flav-like_C"/>
</dbReference>
<dbReference type="SUPFAM" id="SSF51905">
    <property type="entry name" value="FAD/NAD(P)-binding domain"/>
    <property type="match status" value="1"/>
</dbReference>
<dbReference type="Proteomes" id="UP000051124">
    <property type="component" value="Unassembled WGS sequence"/>
</dbReference>
<evidence type="ECO:0000313" key="16">
    <source>
        <dbReference type="Proteomes" id="UP000051124"/>
    </source>
</evidence>
<evidence type="ECO:0000256" key="4">
    <source>
        <dbReference type="ARBA" id="ARBA00012173"/>
    </source>
</evidence>
<keyword evidence="6 12" id="KW-0662">Pyridine nucleotide biosynthesis</keyword>
<dbReference type="PRINTS" id="PR00368">
    <property type="entry name" value="FADPNR"/>
</dbReference>
<organism evidence="15 16">
    <name type="scientific">candidate division TA06 bacterium DG_26</name>
    <dbReference type="NCBI Taxonomy" id="1703771"/>
    <lineage>
        <taxon>Bacteria</taxon>
        <taxon>Bacteria division TA06</taxon>
    </lineage>
</organism>
<feature type="domain" description="Fumarate reductase/succinate dehydrogenase flavoprotein-like C-terminal" evidence="14">
    <location>
        <begin position="427"/>
        <end position="518"/>
    </location>
</feature>
<evidence type="ECO:0000256" key="5">
    <source>
        <dbReference type="ARBA" id="ARBA00022630"/>
    </source>
</evidence>
<dbReference type="Pfam" id="PF00890">
    <property type="entry name" value="FAD_binding_2"/>
    <property type="match status" value="1"/>
</dbReference>
<evidence type="ECO:0000256" key="3">
    <source>
        <dbReference type="ARBA" id="ARBA00008562"/>
    </source>
</evidence>
<dbReference type="InterPro" id="IPR027477">
    <property type="entry name" value="Succ_DH/fumarate_Rdtase_cat_sf"/>
</dbReference>
<comment type="subcellular location">
    <subcellularLocation>
        <location evidence="12">Cytoplasm</location>
    </subcellularLocation>
</comment>
<reference evidence="15 16" key="1">
    <citation type="journal article" date="2015" name="Microbiome">
        <title>Genomic resolution of linkages in carbon, nitrogen, and sulfur cycling among widespread estuary sediment bacteria.</title>
        <authorList>
            <person name="Baker B.J."/>
            <person name="Lazar C.S."/>
            <person name="Teske A.P."/>
            <person name="Dick G.J."/>
        </authorList>
    </citation>
    <scope>NUCLEOTIDE SEQUENCE [LARGE SCALE GENOMIC DNA]</scope>
    <source>
        <strain evidence="15">DG_26</strain>
    </source>
</reference>
<gene>
    <name evidence="15" type="ORF">AMJ40_01775</name>
</gene>
<dbReference type="PANTHER" id="PTHR42716:SF2">
    <property type="entry name" value="L-ASPARTATE OXIDASE, CHLOROPLASTIC"/>
    <property type="match status" value="1"/>
</dbReference>
<evidence type="ECO:0000256" key="12">
    <source>
        <dbReference type="RuleBase" id="RU362049"/>
    </source>
</evidence>
<feature type="active site" description="Proton acceptor" evidence="11">
    <location>
        <position position="277"/>
    </location>
</feature>
<dbReference type="UniPathway" id="UPA00253">
    <property type="reaction ID" value="UER00326"/>
</dbReference>
<evidence type="ECO:0000313" key="15">
    <source>
        <dbReference type="EMBL" id="KPJ50810.1"/>
    </source>
</evidence>
<keyword evidence="7 12" id="KW-0274">FAD</keyword>
<evidence type="ECO:0000256" key="8">
    <source>
        <dbReference type="ARBA" id="ARBA00023002"/>
    </source>
</evidence>
<dbReference type="PIRSF" id="PIRSF000171">
    <property type="entry name" value="SDHA_APRA_LASPO"/>
    <property type="match status" value="1"/>
</dbReference>
<evidence type="ECO:0000256" key="2">
    <source>
        <dbReference type="ARBA" id="ARBA00004950"/>
    </source>
</evidence>
<dbReference type="EC" id="1.4.3.16" evidence="4 10"/>
<dbReference type="InterPro" id="IPR037099">
    <property type="entry name" value="Fum_R/Succ_DH_flav-like_C_sf"/>
</dbReference>
<evidence type="ECO:0000259" key="13">
    <source>
        <dbReference type="Pfam" id="PF00890"/>
    </source>
</evidence>
<evidence type="ECO:0000256" key="10">
    <source>
        <dbReference type="NCBIfam" id="TIGR00551"/>
    </source>
</evidence>
<sequence>MLETDFLVLGSGMAGLIFALEVSEFGKVLLVTKKEDTESNTNYAQGGIAAVFDPEDSFDDHGEDTMRAGAGLSNGEAVTIMVSEGPRLVKELRDFGVQFTKVSQESATAFDLGMEGGHSKRRIVHAKDFTGREIERALVATTRSKPTVRVMENCLAFELITEGNRCLGAWVLRRGRLEGILSKITFIATGGCGRVYCHTTNPKIATGDGVAMAYRANAEIRNMEFMQFHPTSLFGREIDGRKLLISEAVRGEGGVLRTQRGETFMEDYDPRGCLAPRDIVARAIDNELKKSGEEFVWLDLSSIGARRIASRFPQIHNTCLSLGIDITKQPIPVVPAAHYVCGGISVDLHGRTTVENLYAAGEAACTGVHGANRLASNSLLEALVFSERAGMHARERIGKKMTHPTIVPPILKEEELGRETIERLCARLRKVMWDYVGIVRSDERLKTASREIGALRRRIEELYGAHRIAVSSVELRNLVTVAHLITNCALWRKESRGLHYNLDHPERDDLHYKKDSVADR</sequence>
<dbReference type="SUPFAM" id="SSF46977">
    <property type="entry name" value="Succinate dehydrogenase/fumarate reductase flavoprotein C-terminal domain"/>
    <property type="match status" value="1"/>
</dbReference>
<evidence type="ECO:0000256" key="9">
    <source>
        <dbReference type="ARBA" id="ARBA00048305"/>
    </source>
</evidence>
<evidence type="ECO:0000256" key="6">
    <source>
        <dbReference type="ARBA" id="ARBA00022642"/>
    </source>
</evidence>
<name>A0A0S7WKY0_UNCT6</name>
<comment type="function">
    <text evidence="12">Catalyzes the oxidation of L-aspartate to iminoaspartate.</text>
</comment>
<dbReference type="Gene3D" id="3.90.700.10">
    <property type="entry name" value="Succinate dehydrogenase/fumarate reductase flavoprotein, catalytic domain"/>
    <property type="match status" value="1"/>
</dbReference>
<dbReference type="GO" id="GO:0008734">
    <property type="term" value="F:L-aspartate oxidase activity"/>
    <property type="evidence" value="ECO:0007669"/>
    <property type="project" value="UniProtKB-UniRule"/>
</dbReference>
<comment type="similarity">
    <text evidence="3 12">Belongs to the FAD-dependent oxidoreductase 2 family. NadB subfamily.</text>
</comment>
<dbReference type="GO" id="GO:0034628">
    <property type="term" value="P:'de novo' NAD+ biosynthetic process from L-aspartate"/>
    <property type="evidence" value="ECO:0007669"/>
    <property type="project" value="TreeGrafter"/>
</dbReference>
<feature type="domain" description="FAD-dependent oxidoreductase 2 FAD-binding" evidence="13">
    <location>
        <begin position="5"/>
        <end position="379"/>
    </location>
</feature>
<dbReference type="FunFam" id="3.90.700.10:FF:000002">
    <property type="entry name" value="L-aspartate oxidase"/>
    <property type="match status" value="1"/>
</dbReference>
<dbReference type="GO" id="GO:0005737">
    <property type="term" value="C:cytoplasm"/>
    <property type="evidence" value="ECO:0007669"/>
    <property type="project" value="UniProtKB-SubCell"/>
</dbReference>
<dbReference type="Pfam" id="PF02910">
    <property type="entry name" value="Succ_DH_flav_C"/>
    <property type="match status" value="1"/>
</dbReference>
<dbReference type="PRINTS" id="PR00411">
    <property type="entry name" value="PNDRDTASEI"/>
</dbReference>
<dbReference type="NCBIfam" id="TIGR00551">
    <property type="entry name" value="nadB"/>
    <property type="match status" value="1"/>
</dbReference>
<keyword evidence="8 12" id="KW-0560">Oxidoreductase</keyword>
<keyword evidence="5 12" id="KW-0285">Flavoprotein</keyword>
<proteinExistence type="inferred from homology"/>
<accession>A0A0S7WKY0</accession>
<dbReference type="AlphaFoldDB" id="A0A0S7WKY0"/>
<dbReference type="Gene3D" id="1.20.58.100">
    <property type="entry name" value="Fumarate reductase/succinate dehydrogenase flavoprotein-like, C-terminal domain"/>
    <property type="match status" value="1"/>
</dbReference>
<comment type="pathway">
    <text evidence="2 12">Cofactor biosynthesis; NAD(+) biosynthesis; iminoaspartate from L-aspartate (oxidase route): step 1/1.</text>
</comment>
<evidence type="ECO:0000259" key="14">
    <source>
        <dbReference type="Pfam" id="PF02910"/>
    </source>
</evidence>
<dbReference type="PANTHER" id="PTHR42716">
    <property type="entry name" value="L-ASPARTATE OXIDASE"/>
    <property type="match status" value="1"/>
</dbReference>